<reference evidence="2" key="1">
    <citation type="submission" date="2022-08" db="EMBL/GenBank/DDBJ databases">
        <authorList>
            <person name="Vandamme P."/>
            <person name="Hettiarachchi A."/>
            <person name="Peeters C."/>
            <person name="Cnockaert M."/>
            <person name="Carlier A."/>
        </authorList>
    </citation>
    <scope>NUCLEOTIDE SEQUENCE</scope>
    <source>
        <strain evidence="2">LMG 31809</strain>
    </source>
</reference>
<evidence type="ECO:0000259" key="1">
    <source>
        <dbReference type="Pfam" id="PF00582"/>
    </source>
</evidence>
<organism evidence="2 3">
    <name type="scientific">Govanella unica</name>
    <dbReference type="NCBI Taxonomy" id="2975056"/>
    <lineage>
        <taxon>Bacteria</taxon>
        <taxon>Pseudomonadati</taxon>
        <taxon>Pseudomonadota</taxon>
        <taxon>Alphaproteobacteria</taxon>
        <taxon>Emcibacterales</taxon>
        <taxon>Govanellaceae</taxon>
        <taxon>Govanella</taxon>
    </lineage>
</organism>
<dbReference type="InterPro" id="IPR006016">
    <property type="entry name" value="UspA"/>
</dbReference>
<dbReference type="CDD" id="cd00293">
    <property type="entry name" value="USP-like"/>
    <property type="match status" value="1"/>
</dbReference>
<feature type="domain" description="UspA" evidence="1">
    <location>
        <begin position="21"/>
        <end position="157"/>
    </location>
</feature>
<dbReference type="Proteomes" id="UP001141619">
    <property type="component" value="Unassembled WGS sequence"/>
</dbReference>
<dbReference type="EMBL" id="JANWOI010000004">
    <property type="protein sequence ID" value="MDA5194678.1"/>
    <property type="molecule type" value="Genomic_DNA"/>
</dbReference>
<dbReference type="Gene3D" id="3.40.50.12370">
    <property type="match status" value="1"/>
</dbReference>
<evidence type="ECO:0000313" key="2">
    <source>
        <dbReference type="EMBL" id="MDA5194678.1"/>
    </source>
</evidence>
<dbReference type="RefSeq" id="WP_274944383.1">
    <property type="nucleotide sequence ID" value="NZ_JANWOI010000004.1"/>
</dbReference>
<evidence type="ECO:0000313" key="3">
    <source>
        <dbReference type="Proteomes" id="UP001141619"/>
    </source>
</evidence>
<comment type="caution">
    <text evidence="2">The sequence shown here is derived from an EMBL/GenBank/DDBJ whole genome shotgun (WGS) entry which is preliminary data.</text>
</comment>
<accession>A0A9X3TZX3</accession>
<gene>
    <name evidence="2" type="ORF">NYP16_12020</name>
</gene>
<dbReference type="AlphaFoldDB" id="A0A9X3TZX3"/>
<name>A0A9X3TZX3_9PROT</name>
<proteinExistence type="predicted"/>
<keyword evidence="3" id="KW-1185">Reference proteome</keyword>
<protein>
    <submittedName>
        <fullName evidence="2">Universal stress protein</fullName>
    </submittedName>
</protein>
<reference evidence="2" key="2">
    <citation type="journal article" date="2023" name="Syst. Appl. Microbiol.">
        <title>Govania unica gen. nov., sp. nov., a rare biosphere bacterium that represents a novel family in the class Alphaproteobacteria.</title>
        <authorList>
            <person name="Vandamme P."/>
            <person name="Peeters C."/>
            <person name="Hettiarachchi A."/>
            <person name="Cnockaert M."/>
            <person name="Carlier A."/>
        </authorList>
    </citation>
    <scope>NUCLEOTIDE SEQUENCE</scope>
    <source>
        <strain evidence="2">LMG 31809</strain>
    </source>
</reference>
<dbReference type="Pfam" id="PF00582">
    <property type="entry name" value="Usp"/>
    <property type="match status" value="1"/>
</dbReference>
<dbReference type="SUPFAM" id="SSF52402">
    <property type="entry name" value="Adenine nucleotide alpha hydrolases-like"/>
    <property type="match status" value="1"/>
</dbReference>
<sequence length="169" mass="18512">MLLDKKVGPRVELGPGEHQWKFLVVADDTPEFHQALRYASRRAAKISGSVVLLYVIPPADFQHWSAIEHLMREEAQEAAQMLLDRLADDVRSLVGFMPEIVIRQGKIHDEILAEINEDGDIHALVLGAANAENPGPLVSAFGGPLLRGLRIPVLFVPGGLSAEDIDLLV</sequence>